<dbReference type="Gene3D" id="2.40.10.10">
    <property type="entry name" value="Trypsin-like serine proteases"/>
    <property type="match status" value="2"/>
</dbReference>
<dbReference type="Pfam" id="PF13365">
    <property type="entry name" value="Trypsin_2"/>
    <property type="match status" value="1"/>
</dbReference>
<dbReference type="EMBL" id="JAEPRC010000454">
    <property type="protein sequence ID" value="KAG2196931.1"/>
    <property type="molecule type" value="Genomic_DNA"/>
</dbReference>
<gene>
    <name evidence="2" type="ORF">INT46_006446</name>
</gene>
<name>A0A8H7QQQ3_9FUNG</name>
<dbReference type="InterPro" id="IPR043504">
    <property type="entry name" value="Peptidase_S1_PA_chymotrypsin"/>
</dbReference>
<dbReference type="OrthoDB" id="2333706at2759"/>
<reference evidence="2" key="1">
    <citation type="submission" date="2020-12" db="EMBL/GenBank/DDBJ databases">
        <title>Metabolic potential, ecology and presence of endohyphal bacteria is reflected in genomic diversity of Mucoromycotina.</title>
        <authorList>
            <person name="Muszewska A."/>
            <person name="Okrasinska A."/>
            <person name="Steczkiewicz K."/>
            <person name="Drgas O."/>
            <person name="Orlowska M."/>
            <person name="Perlinska-Lenart U."/>
            <person name="Aleksandrzak-Piekarczyk T."/>
            <person name="Szatraj K."/>
            <person name="Zielenkiewicz U."/>
            <person name="Pilsyk S."/>
            <person name="Malc E."/>
            <person name="Mieczkowski P."/>
            <person name="Kruszewska J.S."/>
            <person name="Biernat P."/>
            <person name="Pawlowska J."/>
        </authorList>
    </citation>
    <scope>NUCLEOTIDE SEQUENCE</scope>
    <source>
        <strain evidence="2">CBS 226.32</strain>
    </source>
</reference>
<evidence type="ECO:0000313" key="3">
    <source>
        <dbReference type="Proteomes" id="UP000650833"/>
    </source>
</evidence>
<evidence type="ECO:0000313" key="2">
    <source>
        <dbReference type="EMBL" id="KAG2196931.1"/>
    </source>
</evidence>
<dbReference type="InterPro" id="IPR009003">
    <property type="entry name" value="Peptidase_S1_PA"/>
</dbReference>
<proteinExistence type="predicted"/>
<dbReference type="SUPFAM" id="SSF50494">
    <property type="entry name" value="Trypsin-like serine proteases"/>
    <property type="match status" value="1"/>
</dbReference>
<organism evidence="2 3">
    <name type="scientific">Mucor plumbeus</name>
    <dbReference type="NCBI Taxonomy" id="97098"/>
    <lineage>
        <taxon>Eukaryota</taxon>
        <taxon>Fungi</taxon>
        <taxon>Fungi incertae sedis</taxon>
        <taxon>Mucoromycota</taxon>
        <taxon>Mucoromycotina</taxon>
        <taxon>Mucoromycetes</taxon>
        <taxon>Mucorales</taxon>
        <taxon>Mucorineae</taxon>
        <taxon>Mucoraceae</taxon>
        <taxon>Mucor</taxon>
    </lineage>
</organism>
<feature type="signal peptide" evidence="1">
    <location>
        <begin position="1"/>
        <end position="31"/>
    </location>
</feature>
<accession>A0A8H7QQQ3</accession>
<dbReference type="Proteomes" id="UP000650833">
    <property type="component" value="Unassembled WGS sequence"/>
</dbReference>
<comment type="caution">
    <text evidence="2">The sequence shown here is derived from an EMBL/GenBank/DDBJ whole genome shotgun (WGS) entry which is preliminary data.</text>
</comment>
<dbReference type="PANTHER" id="PTHR36234">
    <property type="entry name" value="LYSYL ENDOPEPTIDASE"/>
    <property type="match status" value="1"/>
</dbReference>
<protein>
    <submittedName>
        <fullName evidence="2">Uncharacterized protein</fullName>
    </submittedName>
</protein>
<evidence type="ECO:0000256" key="1">
    <source>
        <dbReference type="SAM" id="SignalP"/>
    </source>
</evidence>
<keyword evidence="1" id="KW-0732">Signal</keyword>
<dbReference type="AlphaFoldDB" id="A0A8H7QQQ3"/>
<dbReference type="PANTHER" id="PTHR36234:SF5">
    <property type="entry name" value="LYSYL ENDOPEPTIDASE"/>
    <property type="match status" value="1"/>
</dbReference>
<keyword evidence="3" id="KW-1185">Reference proteome</keyword>
<sequence length="490" mass="55073">MIGCCTKLSILSLSHIIVTVVLLYYIQSTHGQLNCCIGKYLPRIDFDSIGSVYAHNIPPPSIIDLLHSSHDSKPFIFAKSIPVSISFPINRLQQNAFIDQTHNADEIYRWNIKIHSAGALSLSLIFDTWWLPEGAEVYIYNNNQEVILGAFTAETTSQNIFSTVPLQGDYIVIEYVSSYRVKQLPKLHISRVVYGYKHVPFLDSSLQQEQHQDGIYSRIFSKRKHHHSGKCNVDLSCDVAGMNWSKEARSVAVLLTNENQMYCTGVLLNNAQHDGKQLLLTAYHCMESSNPTTDIVMFNHQRRTCNGYNKNKFTSYSDTLHGLKLLAGSPISDYALLEIQEPIPSKFNVYLAGWSTAETPEPPLVGIHHPSGDFKKLSIYNGHLLPACWSECPRKGHWKVERWTRGTTEPGSSGSPLFDASHRVVGQLHGGSASCWNKNGYDIYGSFNTSWKNELSAYLDPNNQAITSGSIHIDGIYLNDIKNRQLLHLD</sequence>
<feature type="chain" id="PRO_5034023591" evidence="1">
    <location>
        <begin position="32"/>
        <end position="490"/>
    </location>
</feature>